<gene>
    <name evidence="1" type="ORF">CLODIP_2_CD13410</name>
</gene>
<name>A0A8S1CF46_9INSE</name>
<reference evidence="1 2" key="1">
    <citation type="submission" date="2020-04" db="EMBL/GenBank/DDBJ databases">
        <authorList>
            <person name="Alioto T."/>
            <person name="Alioto T."/>
            <person name="Gomez Garrido J."/>
        </authorList>
    </citation>
    <scope>NUCLEOTIDE SEQUENCE [LARGE SCALE GENOMIC DNA]</scope>
</reference>
<dbReference type="Proteomes" id="UP000494165">
    <property type="component" value="Unassembled WGS sequence"/>
</dbReference>
<dbReference type="EMBL" id="CADEPI010000027">
    <property type="protein sequence ID" value="CAB3366819.1"/>
    <property type="molecule type" value="Genomic_DNA"/>
</dbReference>
<dbReference type="AlphaFoldDB" id="A0A8S1CF46"/>
<proteinExistence type="predicted"/>
<comment type="caution">
    <text evidence="1">The sequence shown here is derived from an EMBL/GenBank/DDBJ whole genome shotgun (WGS) entry which is preliminary data.</text>
</comment>
<organism evidence="1 2">
    <name type="scientific">Cloeon dipterum</name>
    <dbReference type="NCBI Taxonomy" id="197152"/>
    <lineage>
        <taxon>Eukaryota</taxon>
        <taxon>Metazoa</taxon>
        <taxon>Ecdysozoa</taxon>
        <taxon>Arthropoda</taxon>
        <taxon>Hexapoda</taxon>
        <taxon>Insecta</taxon>
        <taxon>Pterygota</taxon>
        <taxon>Palaeoptera</taxon>
        <taxon>Ephemeroptera</taxon>
        <taxon>Pisciforma</taxon>
        <taxon>Baetidae</taxon>
        <taxon>Cloeon</taxon>
    </lineage>
</organism>
<protein>
    <submittedName>
        <fullName evidence="1">Uncharacterized protein</fullName>
    </submittedName>
</protein>
<sequence>MRVVIKRSLSHLAFITPCLQFIVKDCPFKTHSTIKARAINVSVLCCHLLVRPLPGQRRQLHNRLRVGQIRFRLAIRSGHFNRTD</sequence>
<evidence type="ECO:0000313" key="2">
    <source>
        <dbReference type="Proteomes" id="UP000494165"/>
    </source>
</evidence>
<evidence type="ECO:0000313" key="1">
    <source>
        <dbReference type="EMBL" id="CAB3366819.1"/>
    </source>
</evidence>
<accession>A0A8S1CF46</accession>
<keyword evidence="2" id="KW-1185">Reference proteome</keyword>